<reference evidence="2 3" key="2">
    <citation type="submission" date="2018-05" db="EMBL/GenBank/DDBJ databases">
        <authorList>
            <person name="Lanie J.A."/>
            <person name="Ng W.-L."/>
            <person name="Kazmierczak K.M."/>
            <person name="Andrzejewski T.M."/>
            <person name="Davidsen T.M."/>
            <person name="Wayne K.J."/>
            <person name="Tettelin H."/>
            <person name="Glass J.I."/>
            <person name="Rusch D."/>
            <person name="Podicherti R."/>
            <person name="Tsui H.-C.T."/>
            <person name="Winkler M.E."/>
        </authorList>
    </citation>
    <scope>NUCLEOTIDE SEQUENCE [LARGE SCALE GENOMIC DNA]</scope>
    <source>
        <strain evidence="2 3">C305</strain>
    </source>
</reference>
<feature type="chain" id="PRO_5015782040" description="DUF3575 domain-containing protein" evidence="1">
    <location>
        <begin position="24"/>
        <end position="225"/>
    </location>
</feature>
<dbReference type="AlphaFoldDB" id="A0A2U2X0S1"/>
<dbReference type="OrthoDB" id="1118958at2"/>
<accession>A0A2U2X0S1</accession>
<name>A0A2U2X0S1_9FLAO</name>
<evidence type="ECO:0008006" key="4">
    <source>
        <dbReference type="Google" id="ProtNLM"/>
    </source>
</evidence>
<dbReference type="EMBL" id="QFRJ01000018">
    <property type="protein sequence ID" value="PWH81387.1"/>
    <property type="molecule type" value="Genomic_DNA"/>
</dbReference>
<keyword evidence="3" id="KW-1185">Reference proteome</keyword>
<feature type="signal peptide" evidence="1">
    <location>
        <begin position="1"/>
        <end position="23"/>
    </location>
</feature>
<gene>
    <name evidence="2" type="ORF">DIT68_15275</name>
</gene>
<dbReference type="RefSeq" id="WP_109360693.1">
    <property type="nucleotide sequence ID" value="NZ_QFRJ01000018.1"/>
</dbReference>
<proteinExistence type="predicted"/>
<reference evidence="2 3" key="1">
    <citation type="submission" date="2018-05" db="EMBL/GenBank/DDBJ databases">
        <title>Brumimicrobium oceani sp. nov., isolated from coastal sediment.</title>
        <authorList>
            <person name="Kou Y."/>
        </authorList>
    </citation>
    <scope>NUCLEOTIDE SEQUENCE [LARGE SCALE GENOMIC DNA]</scope>
    <source>
        <strain evidence="2 3">C305</strain>
    </source>
</reference>
<evidence type="ECO:0000313" key="2">
    <source>
        <dbReference type="EMBL" id="PWH81387.1"/>
    </source>
</evidence>
<organism evidence="2 3">
    <name type="scientific">Brumimicrobium oceani</name>
    <dbReference type="NCBI Taxonomy" id="2100725"/>
    <lineage>
        <taxon>Bacteria</taxon>
        <taxon>Pseudomonadati</taxon>
        <taxon>Bacteroidota</taxon>
        <taxon>Flavobacteriia</taxon>
        <taxon>Flavobacteriales</taxon>
        <taxon>Crocinitomicaceae</taxon>
        <taxon>Brumimicrobium</taxon>
    </lineage>
</organism>
<protein>
    <recommendedName>
        <fullName evidence="4">DUF3575 domain-containing protein</fullName>
    </recommendedName>
</protein>
<dbReference type="Proteomes" id="UP000245370">
    <property type="component" value="Unassembled WGS sequence"/>
</dbReference>
<comment type="caution">
    <text evidence="2">The sequence shown here is derived from an EMBL/GenBank/DDBJ whole genome shotgun (WGS) entry which is preliminary data.</text>
</comment>
<evidence type="ECO:0000256" key="1">
    <source>
        <dbReference type="SAM" id="SignalP"/>
    </source>
</evidence>
<sequence>MKLIKSTLLLLLIFVANSTPLLAQPRVVTFGDEVEESEQRTYDEKNIIKLNLGELFSSDFSLYYERQLTNKLTFEVGAGLTYNDFFGHLFSPSLYAPEAYAVDKKMGNSFAVGLRFYTSRTFDGFYIAPEYKYRKYHWSDEAQFIDTDANIPGLYLDESRVHSIARLSFGYALFYSNNIQFDFQTGIGLSSITEKIYNPYSGELETTKVNFRPRVNLGFKLGYAF</sequence>
<keyword evidence="1" id="KW-0732">Signal</keyword>
<evidence type="ECO:0000313" key="3">
    <source>
        <dbReference type="Proteomes" id="UP000245370"/>
    </source>
</evidence>